<sequence>MSITLRSKRSPQPSSTGPPVYSDSGDDFATPLRLDFNKAKSTDVAISPLKLDTPRLVITKDGSPSPTDSPERPSATSRSSVLRLESIMSRAAEDTDLSLSIPQGGDGRYDGRSVHRDSIVQRVAERLNSPNGDGKKSRSKRSRRASTSSAISQGNTIAAALAKSSVQVVAPAPVEDIVARPPLAGQTRAVSTGRSPYLIRAHDMDSDDGYGSEDDSEEAIDVEGIDHLPVTGFAVAIDEGDYLIEDYGCALAKDILVHGRLYVSENHICFHSNLFGWVTDLVIPFSDVQEIEKKMTALVIPNAIGIVTGKERHTFASLISRDSTFDVLMNIWRIAHPGAVMAPSAAVNNASRPPSIVDTATPHVTTVHRSTECACGKGGKHYTETALDTTFPSSPEKVFNLMFNSGWYRIFLSDSQKLRDIEASDWHPDKDGKLTRSMSYIKPLNGSIGPKQTKCHIVDEHDHCDFEDYISMVTTTRTPDVPSGGVFSVKTRTCFTWAGASSTRVRVTTEVEWTGKSWVKGIIEKSAIDGQKQYHEDLASEMRAHMKEHPTEFAVAGAENAEAAEEEEAGGQGVPSPTEAQEYAAQNRRSRQETDYWMLQGAFDSVFSGLKSIANGMGTAVNTISDLLTDAPVSKTALMATFIAILLASNIYTYLTRPISQHKVKRLQRFGPSEEEVTEAVRLIMAKRVAATPKEEVAELVRLLDEIDSRSASLRSSLLQLDHPNSGRDGLDDLD</sequence>
<dbReference type="InterPro" id="IPR004182">
    <property type="entry name" value="GRAM"/>
</dbReference>
<dbReference type="RefSeq" id="XP_028475112.1">
    <property type="nucleotide sequence ID" value="XM_028624944.1"/>
</dbReference>
<evidence type="ECO:0000256" key="4">
    <source>
        <dbReference type="ARBA" id="ARBA00022989"/>
    </source>
</evidence>
<feature type="region of interest" description="Disordered" evidence="6">
    <location>
        <begin position="558"/>
        <end position="587"/>
    </location>
</feature>
<dbReference type="Pfam" id="PF16016">
    <property type="entry name" value="VASt"/>
    <property type="match status" value="1"/>
</dbReference>
<dbReference type="GO" id="GO:0005886">
    <property type="term" value="C:plasma membrane"/>
    <property type="evidence" value="ECO:0007669"/>
    <property type="project" value="TreeGrafter"/>
</dbReference>
<keyword evidence="4" id="KW-1133">Transmembrane helix</keyword>
<dbReference type="InterPro" id="IPR051482">
    <property type="entry name" value="Cholesterol_transport"/>
</dbReference>
<dbReference type="InterPro" id="IPR031968">
    <property type="entry name" value="VASt"/>
</dbReference>
<feature type="compositionally biased region" description="Polar residues" evidence="6">
    <location>
        <begin position="62"/>
        <end position="80"/>
    </location>
</feature>
<proteinExistence type="inferred from homology"/>
<dbReference type="GO" id="GO:0005789">
    <property type="term" value="C:endoplasmic reticulum membrane"/>
    <property type="evidence" value="ECO:0007669"/>
    <property type="project" value="TreeGrafter"/>
</dbReference>
<dbReference type="GO" id="GO:0032934">
    <property type="term" value="F:sterol binding"/>
    <property type="evidence" value="ECO:0007669"/>
    <property type="project" value="TreeGrafter"/>
</dbReference>
<dbReference type="GO" id="GO:0140268">
    <property type="term" value="C:endoplasmic reticulum-plasma membrane contact site"/>
    <property type="evidence" value="ECO:0007669"/>
    <property type="project" value="TreeGrafter"/>
</dbReference>
<organism evidence="8 9">
    <name type="scientific">Apiotrichum porosum</name>
    <dbReference type="NCBI Taxonomy" id="105984"/>
    <lineage>
        <taxon>Eukaryota</taxon>
        <taxon>Fungi</taxon>
        <taxon>Dikarya</taxon>
        <taxon>Basidiomycota</taxon>
        <taxon>Agaricomycotina</taxon>
        <taxon>Tremellomycetes</taxon>
        <taxon>Trichosporonales</taxon>
        <taxon>Trichosporonaceae</taxon>
        <taxon>Apiotrichum</taxon>
    </lineage>
</organism>
<feature type="region of interest" description="Disordered" evidence="6">
    <location>
        <begin position="1"/>
        <end position="29"/>
    </location>
</feature>
<evidence type="ECO:0000313" key="8">
    <source>
        <dbReference type="EMBL" id="RSH80003.1"/>
    </source>
</evidence>
<keyword evidence="5" id="KW-0472">Membrane</keyword>
<keyword evidence="3" id="KW-0812">Transmembrane</keyword>
<feature type="region of interest" description="Disordered" evidence="6">
    <location>
        <begin position="95"/>
        <end position="114"/>
    </location>
</feature>
<dbReference type="PANTHER" id="PTHR23319">
    <property type="entry name" value="GRAM DOMAIN CONTAINING 1B, ISOFORM E"/>
    <property type="match status" value="1"/>
</dbReference>
<evidence type="ECO:0000256" key="6">
    <source>
        <dbReference type="SAM" id="MobiDB-lite"/>
    </source>
</evidence>
<gene>
    <name evidence="8" type="ORF">EHS24_009674</name>
</gene>
<keyword evidence="9" id="KW-1185">Reference proteome</keyword>
<dbReference type="EMBL" id="RSCE01000009">
    <property type="protein sequence ID" value="RSH80003.1"/>
    <property type="molecule type" value="Genomic_DNA"/>
</dbReference>
<dbReference type="GO" id="GO:0032366">
    <property type="term" value="P:intracellular sterol transport"/>
    <property type="evidence" value="ECO:0007669"/>
    <property type="project" value="TreeGrafter"/>
</dbReference>
<comment type="similarity">
    <text evidence="2">Belongs to the YSP2 family.</text>
</comment>
<feature type="domain" description="VASt" evidence="7">
    <location>
        <begin position="381"/>
        <end position="550"/>
    </location>
</feature>
<dbReference type="GO" id="GO:0032541">
    <property type="term" value="C:cortical endoplasmic reticulum"/>
    <property type="evidence" value="ECO:0007669"/>
    <property type="project" value="TreeGrafter"/>
</dbReference>
<dbReference type="GO" id="GO:0120015">
    <property type="term" value="F:sterol transfer activity"/>
    <property type="evidence" value="ECO:0007669"/>
    <property type="project" value="TreeGrafter"/>
</dbReference>
<evidence type="ECO:0000256" key="5">
    <source>
        <dbReference type="ARBA" id="ARBA00023136"/>
    </source>
</evidence>
<dbReference type="CDD" id="cd13220">
    <property type="entry name" value="PH-GRAM_GRAMDC"/>
    <property type="match status" value="1"/>
</dbReference>
<dbReference type="Proteomes" id="UP000279236">
    <property type="component" value="Unassembled WGS sequence"/>
</dbReference>
<evidence type="ECO:0000256" key="3">
    <source>
        <dbReference type="ARBA" id="ARBA00022692"/>
    </source>
</evidence>
<comment type="subcellular location">
    <subcellularLocation>
        <location evidence="1">Membrane</location>
        <topology evidence="1">Single-pass membrane protein</topology>
    </subcellularLocation>
</comment>
<comment type="caution">
    <text evidence="8">The sequence shown here is derived from an EMBL/GenBank/DDBJ whole genome shotgun (WGS) entry which is preliminary data.</text>
</comment>
<feature type="region of interest" description="Disordered" evidence="6">
    <location>
        <begin position="122"/>
        <end position="151"/>
    </location>
</feature>
<feature type="compositionally biased region" description="Polar residues" evidence="6">
    <location>
        <begin position="1"/>
        <end position="17"/>
    </location>
</feature>
<dbReference type="PROSITE" id="PS51778">
    <property type="entry name" value="VAST"/>
    <property type="match status" value="1"/>
</dbReference>
<dbReference type="STRING" id="105984.A0A427XMF4"/>
<dbReference type="PANTHER" id="PTHR23319:SF4">
    <property type="entry name" value="GRAM DOMAIN CONTAINING 1B, ISOFORM E"/>
    <property type="match status" value="1"/>
</dbReference>
<dbReference type="GO" id="GO:0005739">
    <property type="term" value="C:mitochondrion"/>
    <property type="evidence" value="ECO:0007669"/>
    <property type="project" value="TreeGrafter"/>
</dbReference>
<reference evidence="8 9" key="1">
    <citation type="submission" date="2018-11" db="EMBL/GenBank/DDBJ databases">
        <title>Genome sequence of Apiotrichum porosum DSM 27194.</title>
        <authorList>
            <person name="Aliyu H."/>
            <person name="Gorte O."/>
            <person name="Ochsenreither K."/>
        </authorList>
    </citation>
    <scope>NUCLEOTIDE SEQUENCE [LARGE SCALE GENOMIC DNA]</scope>
    <source>
        <strain evidence="8 9">DSM 27194</strain>
    </source>
</reference>
<dbReference type="Pfam" id="PF02893">
    <property type="entry name" value="GRAM"/>
    <property type="match status" value="1"/>
</dbReference>
<feature type="region of interest" description="Disordered" evidence="6">
    <location>
        <begin position="43"/>
        <end position="81"/>
    </location>
</feature>
<dbReference type="GeneID" id="39594217"/>
<evidence type="ECO:0000256" key="2">
    <source>
        <dbReference type="ARBA" id="ARBA00006582"/>
    </source>
</evidence>
<dbReference type="OrthoDB" id="2162691at2759"/>
<name>A0A427XMF4_9TREE</name>
<dbReference type="AlphaFoldDB" id="A0A427XMF4"/>
<accession>A0A427XMF4</accession>
<evidence type="ECO:0000313" key="9">
    <source>
        <dbReference type="Proteomes" id="UP000279236"/>
    </source>
</evidence>
<evidence type="ECO:0000256" key="1">
    <source>
        <dbReference type="ARBA" id="ARBA00004167"/>
    </source>
</evidence>
<evidence type="ECO:0000259" key="7">
    <source>
        <dbReference type="PROSITE" id="PS51778"/>
    </source>
</evidence>
<protein>
    <recommendedName>
        <fullName evidence="7">VASt domain-containing protein</fullName>
    </recommendedName>
</protein>
<dbReference type="SMART" id="SM00568">
    <property type="entry name" value="GRAM"/>
    <property type="match status" value="1"/>
</dbReference>
<dbReference type="Gene3D" id="2.30.29.30">
    <property type="entry name" value="Pleckstrin-homology domain (PH domain)/Phosphotyrosine-binding domain (PTB)"/>
    <property type="match status" value="1"/>
</dbReference>
<dbReference type="InterPro" id="IPR011993">
    <property type="entry name" value="PH-like_dom_sf"/>
</dbReference>